<accession>X1CZH0</accession>
<proteinExistence type="predicted"/>
<comment type="caution">
    <text evidence="1">The sequence shown here is derived from an EMBL/GenBank/DDBJ whole genome shotgun (WGS) entry which is preliminary data.</text>
</comment>
<sequence length="95" mass="11089">VLLASYTRMYPFKHNLKELVVACKIGKDVHFIRTKSEFLAFLSLTVEGKAGITDDILNDWIKQNSYDIFPAKKFNFKEKVDGEERENNNNEDFQL</sequence>
<organism evidence="1">
    <name type="scientific">marine sediment metagenome</name>
    <dbReference type="NCBI Taxonomy" id="412755"/>
    <lineage>
        <taxon>unclassified sequences</taxon>
        <taxon>metagenomes</taxon>
        <taxon>ecological metagenomes</taxon>
    </lineage>
</organism>
<name>X1CZH0_9ZZZZ</name>
<dbReference type="EMBL" id="BART01025480">
    <property type="protein sequence ID" value="GAH01420.1"/>
    <property type="molecule type" value="Genomic_DNA"/>
</dbReference>
<protein>
    <submittedName>
        <fullName evidence="1">Uncharacterized protein</fullName>
    </submittedName>
</protein>
<gene>
    <name evidence="1" type="ORF">S01H4_45728</name>
</gene>
<evidence type="ECO:0000313" key="1">
    <source>
        <dbReference type="EMBL" id="GAH01420.1"/>
    </source>
</evidence>
<dbReference type="AlphaFoldDB" id="X1CZH0"/>
<feature type="non-terminal residue" evidence="1">
    <location>
        <position position="1"/>
    </location>
</feature>
<reference evidence="1" key="1">
    <citation type="journal article" date="2014" name="Front. Microbiol.">
        <title>High frequency of phylogenetically diverse reductive dehalogenase-homologous genes in deep subseafloor sedimentary metagenomes.</title>
        <authorList>
            <person name="Kawai M."/>
            <person name="Futagami T."/>
            <person name="Toyoda A."/>
            <person name="Takaki Y."/>
            <person name="Nishi S."/>
            <person name="Hori S."/>
            <person name="Arai W."/>
            <person name="Tsubouchi T."/>
            <person name="Morono Y."/>
            <person name="Uchiyama I."/>
            <person name="Ito T."/>
            <person name="Fujiyama A."/>
            <person name="Inagaki F."/>
            <person name="Takami H."/>
        </authorList>
    </citation>
    <scope>NUCLEOTIDE SEQUENCE</scope>
    <source>
        <strain evidence="1">Expedition CK06-06</strain>
    </source>
</reference>